<protein>
    <submittedName>
        <fullName evidence="1">DUF1501 domain-containing protein</fullName>
    </submittedName>
</protein>
<dbReference type="InterPro" id="IPR010869">
    <property type="entry name" value="DUF1501"/>
</dbReference>
<dbReference type="SUPFAM" id="SSF53649">
    <property type="entry name" value="Alkaline phosphatase-like"/>
    <property type="match status" value="1"/>
</dbReference>
<proteinExistence type="predicted"/>
<dbReference type="EMBL" id="CP117811">
    <property type="protein sequence ID" value="WDE95335.1"/>
    <property type="molecule type" value="Genomic_DNA"/>
</dbReference>
<dbReference type="RefSeq" id="WP_274148800.1">
    <property type="nucleotide sequence ID" value="NZ_CP117811.1"/>
</dbReference>
<organism evidence="1 2">
    <name type="scientific">Lentisphaera profundi</name>
    <dbReference type="NCBI Taxonomy" id="1658616"/>
    <lineage>
        <taxon>Bacteria</taxon>
        <taxon>Pseudomonadati</taxon>
        <taxon>Lentisphaerota</taxon>
        <taxon>Lentisphaeria</taxon>
        <taxon>Lentisphaerales</taxon>
        <taxon>Lentisphaeraceae</taxon>
        <taxon>Lentisphaera</taxon>
    </lineage>
</organism>
<dbReference type="PANTHER" id="PTHR43737:SF1">
    <property type="entry name" value="DUF1501 DOMAIN-CONTAINING PROTEIN"/>
    <property type="match status" value="1"/>
</dbReference>
<evidence type="ECO:0000313" key="2">
    <source>
        <dbReference type="Proteomes" id="UP001214250"/>
    </source>
</evidence>
<sequence length="477" mass="52636">MNRRNFLRDMGAGFTSLALADMLTKDGFLNSTAHAADGSAWQNPLLEKAPMFAPKAKSVIFLFMYGGPSQVDTFDYKPLLYKLDGKDIPIKTHGRGGHKNTGRVVGPKWDFKQHGKSGQWVSDLFPHLAKHVDDIAFIKSMQADSPIHGSAMLQMNSGQIISGNPTMGSWVNYGLGSVNQNLPGYVVMLDSKGGPISGAKNWTSGYMPASYQGTMMRSKGAPILDLNPQKGMSRDQQRIMLDSLKKYNSQHLADRVDNSNLAARISSYELAFNMQKHAPEAVDWQSESKTTKEMYGINDSYTEEFGTKCLMARRMVERGVRFVQLYAGGGHNDDNWDAHGDLVKNHTHHCRRTDLPIASLLQDLKQRGLLDETLVVWGGEFGRQPTAEYAKGTGRDHNAKGFTMWMAGGGIKGGVSVGETDELGNEAVVDPFHVNNMHATILQLMGLDPNALNYFYGGLDRKLVGVEHTKPIHQIMA</sequence>
<reference evidence="1 2" key="1">
    <citation type="submission" date="2023-02" db="EMBL/GenBank/DDBJ databases">
        <title>Genome sequence of Lentisphaera profundi SAORIC-696.</title>
        <authorList>
            <person name="Kim e."/>
            <person name="Cho J.-C."/>
            <person name="Choi A."/>
            <person name="Kang I."/>
        </authorList>
    </citation>
    <scope>NUCLEOTIDE SEQUENCE [LARGE SCALE GENOMIC DNA]</scope>
    <source>
        <strain evidence="1 2">SAORIC-696</strain>
    </source>
</reference>
<dbReference type="PANTHER" id="PTHR43737">
    <property type="entry name" value="BLL7424 PROTEIN"/>
    <property type="match status" value="1"/>
</dbReference>
<accession>A0ABY7VQ12</accession>
<dbReference type="Pfam" id="PF07394">
    <property type="entry name" value="DUF1501"/>
    <property type="match status" value="1"/>
</dbReference>
<dbReference type="Gene3D" id="3.40.720.10">
    <property type="entry name" value="Alkaline Phosphatase, subunit A"/>
    <property type="match status" value="1"/>
</dbReference>
<keyword evidence="2" id="KW-1185">Reference proteome</keyword>
<gene>
    <name evidence="1" type="ORF">PQO03_06325</name>
</gene>
<evidence type="ECO:0000313" key="1">
    <source>
        <dbReference type="EMBL" id="WDE95335.1"/>
    </source>
</evidence>
<dbReference type="InterPro" id="IPR017850">
    <property type="entry name" value="Alkaline_phosphatase_core_sf"/>
</dbReference>
<name>A0ABY7VQ12_9BACT</name>
<dbReference type="Proteomes" id="UP001214250">
    <property type="component" value="Chromosome 1"/>
</dbReference>